<keyword evidence="1" id="KW-1133">Transmembrane helix</keyword>
<protein>
    <submittedName>
        <fullName evidence="2">Fructose-like specific PTS system EIIC component 1</fullName>
        <ecNumber evidence="2">2.7.1.-</ecNumber>
    </submittedName>
</protein>
<gene>
    <name evidence="2" type="primary">fryC_4</name>
    <name evidence="2" type="ORF">NCTC7922_01117</name>
</gene>
<accession>A0A377D060</accession>
<evidence type="ECO:0000313" key="2">
    <source>
        <dbReference type="EMBL" id="STM10309.1"/>
    </source>
</evidence>
<dbReference type="Proteomes" id="UP000254174">
    <property type="component" value="Unassembled WGS sequence"/>
</dbReference>
<dbReference type="GO" id="GO:0016740">
    <property type="term" value="F:transferase activity"/>
    <property type="evidence" value="ECO:0007669"/>
    <property type="project" value="UniProtKB-KW"/>
</dbReference>
<organism evidence="2 3">
    <name type="scientific">Escherichia coli</name>
    <dbReference type="NCBI Taxonomy" id="562"/>
    <lineage>
        <taxon>Bacteria</taxon>
        <taxon>Pseudomonadati</taxon>
        <taxon>Pseudomonadota</taxon>
        <taxon>Gammaproteobacteria</taxon>
        <taxon>Enterobacterales</taxon>
        <taxon>Enterobacteriaceae</taxon>
        <taxon>Escherichia</taxon>
    </lineage>
</organism>
<evidence type="ECO:0000313" key="3">
    <source>
        <dbReference type="Proteomes" id="UP000254174"/>
    </source>
</evidence>
<keyword evidence="1" id="KW-0812">Transmembrane</keyword>
<dbReference type="EC" id="2.7.1.-" evidence="2"/>
<sequence>MVPESAIWAWPLVTNLGVYMAGIALGAVITALMVVFLRLMMFRKGKLLIDSL</sequence>
<keyword evidence="2" id="KW-0808">Transferase</keyword>
<keyword evidence="1" id="KW-0472">Membrane</keyword>
<dbReference type="AlphaFoldDB" id="A0A377D060"/>
<proteinExistence type="predicted"/>
<reference evidence="2 3" key="1">
    <citation type="submission" date="2018-06" db="EMBL/GenBank/DDBJ databases">
        <authorList>
            <consortium name="Pathogen Informatics"/>
            <person name="Doyle S."/>
        </authorList>
    </citation>
    <scope>NUCLEOTIDE SEQUENCE [LARGE SCALE GENOMIC DNA]</scope>
    <source>
        <strain evidence="2 3">NCTC7922</strain>
    </source>
</reference>
<dbReference type="EMBL" id="UGFC01000005">
    <property type="protein sequence ID" value="STM10309.1"/>
    <property type="molecule type" value="Genomic_DNA"/>
</dbReference>
<evidence type="ECO:0000256" key="1">
    <source>
        <dbReference type="SAM" id="Phobius"/>
    </source>
</evidence>
<feature type="transmembrane region" description="Helical" evidence="1">
    <location>
        <begin position="16"/>
        <end position="37"/>
    </location>
</feature>
<name>A0A377D060_ECOLX</name>